<feature type="compositionally biased region" description="Basic and acidic residues" evidence="1">
    <location>
        <begin position="511"/>
        <end position="526"/>
    </location>
</feature>
<dbReference type="AlphaFoldDB" id="A0A1B9IU44"/>
<accession>A0A1B9IU44</accession>
<evidence type="ECO:0000256" key="2">
    <source>
        <dbReference type="SAM" id="SignalP"/>
    </source>
</evidence>
<dbReference type="STRING" id="1331196.A0A1B9IU44"/>
<evidence type="ECO:0000313" key="4">
    <source>
        <dbReference type="EMBL" id="OCF59020.1"/>
    </source>
</evidence>
<reference evidence="5" key="2">
    <citation type="submission" date="2013-12" db="EMBL/GenBank/DDBJ databases">
        <title>Evolution of pathogenesis and genome organization in the Tremellales.</title>
        <authorList>
            <person name="Cuomo C."/>
            <person name="Litvintseva A."/>
            <person name="Heitman J."/>
            <person name="Chen Y."/>
            <person name="Sun S."/>
            <person name="Springer D."/>
            <person name="Dromer F."/>
            <person name="Young S."/>
            <person name="Zeng Q."/>
            <person name="Chapman S."/>
            <person name="Gujja S."/>
            <person name="Saif S."/>
            <person name="Birren B."/>
        </authorList>
    </citation>
    <scope>NUCLEOTIDE SEQUENCE [LARGE SCALE GENOMIC DNA]</scope>
    <source>
        <strain evidence="5">CBS 10435</strain>
    </source>
</reference>
<sequence length="536" mass="57851">MTYSKSISGLLLFLALGEVTMIQAAYDSLLFTEDFFPLINSRLDPIVNPGKVSGHVHHVVGGSAFSASMDYASARQSKCTSSNLNCDLSTRVLPFVDKESYWTPQLYYKWRNGSYTAVTGDGMTNYWKYPLTNVDETTPFASIPDDFRMLAGDIKRDDYDPNKAVNYTDYIPMDRECLTLRPQLHFPECWNGVDSYKEDNSHVAYPIDANPEGGVCPDGFKKIPHLFMESTYHLKTENIGEGYEWYPGCLVLANGDNNGFSFHGDWLNGFPSNFLVDAFDQCYDKGIGEFIKDCPYITQFRGDIGRDCVTEGDVINELVGQHFAIPALPGNNPEYNSSKYSDNYPKGSIPGFTEQASIVKASDATGGFCVTGVCTDYVGGDAVAQDAAAAATSAGTGTGTGNSTADMSSSIAEVPDATASSATTADSATAATATGILSSNSATATTSDLGLDATMSILPMSSIEPVDASESLPTLGAVETSAAPASTTSHRWGGSRWSNRSGKRRSYSLTEIDRKRRSTDLKRMNADGDLFSSSHT</sequence>
<evidence type="ECO:0000313" key="5">
    <source>
        <dbReference type="Proteomes" id="UP000092583"/>
    </source>
</evidence>
<evidence type="ECO:0000259" key="3">
    <source>
        <dbReference type="Pfam" id="PF09362"/>
    </source>
</evidence>
<feature type="domain" description="DUF1996" evidence="3">
    <location>
        <begin position="44"/>
        <end position="269"/>
    </location>
</feature>
<dbReference type="PANTHER" id="PTHR43662">
    <property type="match status" value="1"/>
</dbReference>
<dbReference type="PANTHER" id="PTHR43662:SF12">
    <property type="entry name" value="DUF1996 DOMAIN-CONTAINING PROTEIN-RELATED"/>
    <property type="match status" value="1"/>
</dbReference>
<protein>
    <recommendedName>
        <fullName evidence="3">DUF1996 domain-containing protein</fullName>
    </recommendedName>
</protein>
<dbReference type="EMBL" id="KI669461">
    <property type="protein sequence ID" value="OCF59020.1"/>
    <property type="molecule type" value="Genomic_DNA"/>
</dbReference>
<keyword evidence="2" id="KW-0732">Signal</keyword>
<reference evidence="4 5" key="1">
    <citation type="submission" date="2013-07" db="EMBL/GenBank/DDBJ databases">
        <title>The Genome Sequence of Kwoniella mangroviensis CBS10435.</title>
        <authorList>
            <consortium name="The Broad Institute Genome Sequencing Platform"/>
            <person name="Cuomo C."/>
            <person name="Litvintseva A."/>
            <person name="Chen Y."/>
            <person name="Heitman J."/>
            <person name="Sun S."/>
            <person name="Springer D."/>
            <person name="Dromer F."/>
            <person name="Young S.K."/>
            <person name="Zeng Q."/>
            <person name="Gargeya S."/>
            <person name="Fitzgerald M."/>
            <person name="Abouelleil A."/>
            <person name="Alvarado L."/>
            <person name="Berlin A.M."/>
            <person name="Chapman S.B."/>
            <person name="Dewar J."/>
            <person name="Goldberg J."/>
            <person name="Griggs A."/>
            <person name="Gujja S."/>
            <person name="Hansen M."/>
            <person name="Howarth C."/>
            <person name="Imamovic A."/>
            <person name="Larimer J."/>
            <person name="McCowan C."/>
            <person name="Murphy C."/>
            <person name="Pearson M."/>
            <person name="Priest M."/>
            <person name="Roberts A."/>
            <person name="Saif S."/>
            <person name="Shea T."/>
            <person name="Sykes S."/>
            <person name="Wortman J."/>
            <person name="Nusbaum C."/>
            <person name="Birren B."/>
        </authorList>
    </citation>
    <scope>NUCLEOTIDE SEQUENCE [LARGE SCALE GENOMIC DNA]</scope>
    <source>
        <strain evidence="4 5">CBS 10435</strain>
    </source>
</reference>
<organism evidence="4 5">
    <name type="scientific">Kwoniella mangroviensis CBS 10435</name>
    <dbReference type="NCBI Taxonomy" id="1331196"/>
    <lineage>
        <taxon>Eukaryota</taxon>
        <taxon>Fungi</taxon>
        <taxon>Dikarya</taxon>
        <taxon>Basidiomycota</taxon>
        <taxon>Agaricomycotina</taxon>
        <taxon>Tremellomycetes</taxon>
        <taxon>Tremellales</taxon>
        <taxon>Cryptococcaceae</taxon>
        <taxon>Kwoniella</taxon>
    </lineage>
</organism>
<proteinExistence type="predicted"/>
<evidence type="ECO:0000256" key="1">
    <source>
        <dbReference type="SAM" id="MobiDB-lite"/>
    </source>
</evidence>
<dbReference type="Pfam" id="PF09362">
    <property type="entry name" value="DUF1996"/>
    <property type="match status" value="1"/>
</dbReference>
<feature type="signal peptide" evidence="2">
    <location>
        <begin position="1"/>
        <end position="24"/>
    </location>
</feature>
<feature type="chain" id="PRO_5008628886" description="DUF1996 domain-containing protein" evidence="2">
    <location>
        <begin position="25"/>
        <end position="536"/>
    </location>
</feature>
<keyword evidence="5" id="KW-1185">Reference proteome</keyword>
<gene>
    <name evidence="4" type="ORF">L486_03518</name>
</gene>
<dbReference type="Proteomes" id="UP000092583">
    <property type="component" value="Unassembled WGS sequence"/>
</dbReference>
<name>A0A1B9IU44_9TREE</name>
<dbReference type="OrthoDB" id="74764at2759"/>
<dbReference type="InterPro" id="IPR018535">
    <property type="entry name" value="DUF1996"/>
</dbReference>
<feature type="region of interest" description="Disordered" evidence="1">
    <location>
        <begin position="479"/>
        <end position="536"/>
    </location>
</feature>
<feature type="compositionally biased region" description="Polar residues" evidence="1">
    <location>
        <begin position="483"/>
        <end position="500"/>
    </location>
</feature>